<dbReference type="Pfam" id="PF20519">
    <property type="entry name" value="Polycystin_dom"/>
    <property type="match status" value="1"/>
</dbReference>
<evidence type="ECO:0000256" key="6">
    <source>
        <dbReference type="SAM" id="Phobius"/>
    </source>
</evidence>
<keyword evidence="5 6" id="KW-0472">Membrane</keyword>
<reference evidence="8" key="3">
    <citation type="submission" date="2025-09" db="UniProtKB">
        <authorList>
            <consortium name="Ensembl"/>
        </authorList>
    </citation>
    <scope>IDENTIFICATION</scope>
</reference>
<organism evidence="8 9">
    <name type="scientific">Equus asinus</name>
    <name type="common">Donkey</name>
    <name type="synonym">Equus africanus asinus</name>
    <dbReference type="NCBI Taxonomy" id="9793"/>
    <lineage>
        <taxon>Eukaryota</taxon>
        <taxon>Metazoa</taxon>
        <taxon>Chordata</taxon>
        <taxon>Craniata</taxon>
        <taxon>Vertebrata</taxon>
        <taxon>Euteleostomi</taxon>
        <taxon>Mammalia</taxon>
        <taxon>Eutheria</taxon>
        <taxon>Laurasiatheria</taxon>
        <taxon>Perissodactyla</taxon>
        <taxon>Equidae</taxon>
        <taxon>Equus</taxon>
    </lineage>
</organism>
<keyword evidence="3 6" id="KW-0812">Transmembrane</keyword>
<keyword evidence="9" id="KW-1185">Reference proteome</keyword>
<dbReference type="GeneTree" id="ENSGT00940000161577"/>
<dbReference type="PANTHER" id="PTHR10877">
    <property type="entry name" value="POLYCYSTIN FAMILY MEMBER"/>
    <property type="match status" value="1"/>
</dbReference>
<evidence type="ECO:0000256" key="3">
    <source>
        <dbReference type="ARBA" id="ARBA00022692"/>
    </source>
</evidence>
<dbReference type="GO" id="GO:0005262">
    <property type="term" value="F:calcium channel activity"/>
    <property type="evidence" value="ECO:0007669"/>
    <property type="project" value="TreeGrafter"/>
</dbReference>
<evidence type="ECO:0000313" key="9">
    <source>
        <dbReference type="Proteomes" id="UP000694387"/>
    </source>
</evidence>
<name>A0A9L0IX31_EQUAS</name>
<accession>A0A9L0IX31</accession>
<evidence type="ECO:0000256" key="4">
    <source>
        <dbReference type="ARBA" id="ARBA00022989"/>
    </source>
</evidence>
<evidence type="ECO:0000259" key="7">
    <source>
        <dbReference type="Pfam" id="PF20519"/>
    </source>
</evidence>
<comment type="subcellular location">
    <subcellularLocation>
        <location evidence="1">Membrane</location>
        <topology evidence="1">Multi-pass membrane protein</topology>
    </subcellularLocation>
</comment>
<evidence type="ECO:0000313" key="8">
    <source>
        <dbReference type="Ensembl" id="ENSEASP00005041639.1"/>
    </source>
</evidence>
<dbReference type="Ensembl" id="ENSEAST00005062941.1">
    <property type="protein sequence ID" value="ENSEASP00005041639.1"/>
    <property type="gene ID" value="ENSEASG00005013610.2"/>
</dbReference>
<protein>
    <submittedName>
        <fullName evidence="8">Polycystin 1 like 2/pseudo</fullName>
    </submittedName>
</protein>
<dbReference type="Proteomes" id="UP000694387">
    <property type="component" value="Chromosome 28"/>
</dbReference>
<dbReference type="GO" id="GO:0016020">
    <property type="term" value="C:membrane"/>
    <property type="evidence" value="ECO:0007669"/>
    <property type="project" value="UniProtKB-SubCell"/>
</dbReference>
<gene>
    <name evidence="8" type="primary">PKD1L2</name>
</gene>
<comment type="similarity">
    <text evidence="2">Belongs to the polycystin family.</text>
</comment>
<dbReference type="InterPro" id="IPR051223">
    <property type="entry name" value="Polycystin"/>
</dbReference>
<reference evidence="8" key="2">
    <citation type="submission" date="2025-08" db="UniProtKB">
        <authorList>
            <consortium name="Ensembl"/>
        </authorList>
    </citation>
    <scope>IDENTIFICATION</scope>
</reference>
<dbReference type="InterPro" id="IPR046791">
    <property type="entry name" value="Polycystin_dom"/>
</dbReference>
<reference evidence="8 9" key="1">
    <citation type="journal article" date="2020" name="Nat. Commun.">
        <title>Donkey genomes provide new insights into domestication and selection for coat color.</title>
        <authorList>
            <person name="Wang"/>
            <person name="C."/>
            <person name="Li"/>
            <person name="H."/>
            <person name="Guo"/>
            <person name="Y."/>
            <person name="Huang"/>
            <person name="J."/>
            <person name="Sun"/>
            <person name="Y."/>
            <person name="Min"/>
            <person name="J."/>
            <person name="Wang"/>
            <person name="J."/>
            <person name="Fang"/>
            <person name="X."/>
            <person name="Zhao"/>
            <person name="Z."/>
            <person name="Wang"/>
            <person name="S."/>
            <person name="Zhang"/>
            <person name="Y."/>
            <person name="Liu"/>
            <person name="Q."/>
            <person name="Jiang"/>
            <person name="Q."/>
            <person name="Wang"/>
            <person name="X."/>
            <person name="Guo"/>
            <person name="Y."/>
            <person name="Yang"/>
            <person name="C."/>
            <person name="Wang"/>
            <person name="Y."/>
            <person name="Tian"/>
            <person name="F."/>
            <person name="Zhuang"/>
            <person name="G."/>
            <person name="Fan"/>
            <person name="Y."/>
            <person name="Gao"/>
            <person name="Q."/>
            <person name="Li"/>
            <person name="Y."/>
            <person name="Ju"/>
            <person name="Z."/>
            <person name="Li"/>
            <person name="J."/>
            <person name="Li"/>
            <person name="R."/>
            <person name="Hou"/>
            <person name="M."/>
            <person name="Yang"/>
            <person name="G."/>
            <person name="Liu"/>
            <person name="G."/>
            <person name="Liu"/>
            <person name="W."/>
            <person name="Guo"/>
            <person name="J."/>
            <person name="Pan"/>
            <person name="S."/>
            <person name="Fan"/>
            <person name="G."/>
            <person name="Zhang"/>
            <person name="W."/>
            <person name="Zhang"/>
            <person name="R."/>
            <person name="Yu"/>
            <person name="J."/>
            <person name="Zhang"/>
            <person name="X."/>
            <person name="Yin"/>
            <person name="Q."/>
            <person name="Ji"/>
            <person name="C."/>
            <person name="Jin"/>
            <person name="Y."/>
            <person name="Yue"/>
            <person name="G."/>
            <person name="Liu"/>
            <person name="M."/>
            <person name="Xu"/>
            <person name="J."/>
            <person name="Liu"/>
            <person name="S."/>
            <person name="Jordana"/>
            <person name="J."/>
            <person name="Noce"/>
            <person name="A."/>
            <person name="Amills"/>
            <person name="M."/>
            <person name="Wu"/>
            <person name="D.D."/>
            <person name="Li"/>
            <person name="S."/>
            <person name="Zhou"/>
            <person name="X. and Zhong"/>
            <person name="J."/>
        </authorList>
    </citation>
    <scope>NUCLEOTIDE SEQUENCE [LARGE SCALE GENOMIC DNA]</scope>
</reference>
<proteinExistence type="inferred from homology"/>
<sequence length="305" mass="34295">MLYGLRYGRASSLKWLISMAVSFLESMFVTQPLKVLGFAAFFALVLKRVEDEEEPVAPLPGCLSSPGPSALFRARRNSRKDVYQPPLAADFEKMKTTHLKEQKAFALIREILAYLGFLWMLLLVAYGQRDPNAYHFNRHLEHSFTQGFSAVLGFQEFFTWANTTLVSNLYSHHSGFITDGNSKLVGSAQIRQVRVREGSCPLAPQLRASLDGCRAPYSMDVEDLSDYGEGWNASALNNSNRFSQAWQYQSQSQRRGYPIWGKLTVYPGGGYVVPLGTDRQSTSRFLETVQSQNWKGSPSSAFSAW</sequence>
<dbReference type="PANTHER" id="PTHR10877:SF134">
    <property type="entry name" value="POLYCYSTIN-1-LIKE PROTEIN 2"/>
    <property type="match status" value="1"/>
</dbReference>
<evidence type="ECO:0000256" key="5">
    <source>
        <dbReference type="ARBA" id="ARBA00023136"/>
    </source>
</evidence>
<dbReference type="GO" id="GO:0050982">
    <property type="term" value="P:detection of mechanical stimulus"/>
    <property type="evidence" value="ECO:0007669"/>
    <property type="project" value="TreeGrafter"/>
</dbReference>
<evidence type="ECO:0000256" key="1">
    <source>
        <dbReference type="ARBA" id="ARBA00004141"/>
    </source>
</evidence>
<keyword evidence="4 6" id="KW-1133">Transmembrane helix</keyword>
<feature type="domain" description="Polycystin" evidence="7">
    <location>
        <begin position="148"/>
        <end position="298"/>
    </location>
</feature>
<feature type="transmembrane region" description="Helical" evidence="6">
    <location>
        <begin position="104"/>
        <end position="126"/>
    </location>
</feature>
<evidence type="ECO:0000256" key="2">
    <source>
        <dbReference type="ARBA" id="ARBA00007200"/>
    </source>
</evidence>
<dbReference type="AlphaFoldDB" id="A0A9L0IX31"/>